<dbReference type="Pfam" id="PF00105">
    <property type="entry name" value="zf-C4"/>
    <property type="match status" value="1"/>
</dbReference>
<dbReference type="InterPro" id="IPR001723">
    <property type="entry name" value="Nuclear_hrmn_rcpt"/>
</dbReference>
<dbReference type="InterPro" id="IPR035500">
    <property type="entry name" value="NHR-like_dom_sf"/>
</dbReference>
<keyword evidence="3 11" id="KW-0863">Zinc-finger</keyword>
<dbReference type="InterPro" id="IPR000536">
    <property type="entry name" value="Nucl_hrmn_rcpt_lig-bd"/>
</dbReference>
<feature type="domain" description="Nuclear receptor" evidence="12">
    <location>
        <begin position="135"/>
        <end position="209"/>
    </location>
</feature>
<evidence type="ECO:0000256" key="4">
    <source>
        <dbReference type="ARBA" id="ARBA00022833"/>
    </source>
</evidence>
<evidence type="ECO:0000256" key="9">
    <source>
        <dbReference type="ARBA" id="ARBA00023170"/>
    </source>
</evidence>
<keyword evidence="8 11" id="KW-0804">Transcription</keyword>
<dbReference type="GO" id="GO:0004879">
    <property type="term" value="F:nuclear receptor activity"/>
    <property type="evidence" value="ECO:0007669"/>
    <property type="project" value="InterPro"/>
</dbReference>
<dbReference type="CDD" id="cd06932">
    <property type="entry name" value="NR_LBD_PPAR"/>
    <property type="match status" value="1"/>
</dbReference>
<dbReference type="GO" id="GO:0005634">
    <property type="term" value="C:nucleus"/>
    <property type="evidence" value="ECO:0007669"/>
    <property type="project" value="UniProtKB-SubCell"/>
</dbReference>
<dbReference type="OrthoDB" id="7634782at2759"/>
<accession>A0A3N0Y8B6</accession>
<reference evidence="14 15" key="1">
    <citation type="submission" date="2018-10" db="EMBL/GenBank/DDBJ databases">
        <title>Genome assembly for a Yunnan-Guizhou Plateau 3E fish, Anabarilius grahami (Regan), and its evolutionary and genetic applications.</title>
        <authorList>
            <person name="Jiang W."/>
        </authorList>
    </citation>
    <scope>NUCLEOTIDE SEQUENCE [LARGE SCALE GENOMIC DNA]</scope>
    <source>
        <strain evidence="14">AG-KIZ</strain>
        <tissue evidence="14">Muscle</tissue>
    </source>
</reference>
<organism evidence="14 15">
    <name type="scientific">Anabarilius grahami</name>
    <name type="common">Kanglang fish</name>
    <name type="synonym">Barilius grahami</name>
    <dbReference type="NCBI Taxonomy" id="495550"/>
    <lineage>
        <taxon>Eukaryota</taxon>
        <taxon>Metazoa</taxon>
        <taxon>Chordata</taxon>
        <taxon>Craniata</taxon>
        <taxon>Vertebrata</taxon>
        <taxon>Euteleostomi</taxon>
        <taxon>Actinopterygii</taxon>
        <taxon>Neopterygii</taxon>
        <taxon>Teleostei</taxon>
        <taxon>Ostariophysi</taxon>
        <taxon>Cypriniformes</taxon>
        <taxon>Xenocyprididae</taxon>
        <taxon>Xenocypridinae</taxon>
        <taxon>Xenocypridinae incertae sedis</taxon>
        <taxon>Anabarilius</taxon>
    </lineage>
</organism>
<feature type="domain" description="NR LBD" evidence="13">
    <location>
        <begin position="332"/>
        <end position="566"/>
    </location>
</feature>
<dbReference type="GO" id="GO:0045923">
    <property type="term" value="P:positive regulation of fatty acid metabolic process"/>
    <property type="evidence" value="ECO:0007669"/>
    <property type="project" value="TreeGrafter"/>
</dbReference>
<comment type="caution">
    <text evidence="14">The sequence shown here is derived from an EMBL/GenBank/DDBJ whole genome shotgun (WGS) entry which is preliminary data.</text>
</comment>
<dbReference type="GO" id="GO:0010887">
    <property type="term" value="P:negative regulation of cholesterol storage"/>
    <property type="evidence" value="ECO:0007669"/>
    <property type="project" value="TreeGrafter"/>
</dbReference>
<dbReference type="GO" id="GO:0030154">
    <property type="term" value="P:cell differentiation"/>
    <property type="evidence" value="ECO:0007669"/>
    <property type="project" value="TreeGrafter"/>
</dbReference>
<dbReference type="GO" id="GO:0009755">
    <property type="term" value="P:hormone-mediated signaling pathway"/>
    <property type="evidence" value="ECO:0007669"/>
    <property type="project" value="TreeGrafter"/>
</dbReference>
<gene>
    <name evidence="14" type="ORF">DPX16_8145</name>
</gene>
<dbReference type="Gene3D" id="1.10.565.10">
    <property type="entry name" value="Retinoid X Receptor"/>
    <property type="match status" value="1"/>
</dbReference>
<keyword evidence="4 11" id="KW-0862">Zinc</keyword>
<evidence type="ECO:0000256" key="3">
    <source>
        <dbReference type="ARBA" id="ARBA00022771"/>
    </source>
</evidence>
<evidence type="ECO:0000256" key="10">
    <source>
        <dbReference type="ARBA" id="ARBA00023242"/>
    </source>
</evidence>
<dbReference type="PROSITE" id="PS00031">
    <property type="entry name" value="NUCLEAR_REC_DBD_1"/>
    <property type="match status" value="1"/>
</dbReference>
<keyword evidence="5 11" id="KW-0805">Transcription regulation</keyword>
<protein>
    <submittedName>
        <fullName evidence="14">Peroxisome proliferator-activated receptor gamma</fullName>
    </submittedName>
</protein>
<evidence type="ECO:0000256" key="6">
    <source>
        <dbReference type="ARBA" id="ARBA00023125"/>
    </source>
</evidence>
<evidence type="ECO:0000259" key="13">
    <source>
        <dbReference type="PROSITE" id="PS51843"/>
    </source>
</evidence>
<dbReference type="GO" id="GO:0000978">
    <property type="term" value="F:RNA polymerase II cis-regulatory region sequence-specific DNA binding"/>
    <property type="evidence" value="ECO:0007669"/>
    <property type="project" value="TreeGrafter"/>
</dbReference>
<dbReference type="FunFam" id="1.10.565.10:FF:000017">
    <property type="entry name" value="Peroxisome proliferator-activated receptor gamma"/>
    <property type="match status" value="1"/>
</dbReference>
<dbReference type="GO" id="GO:0001227">
    <property type="term" value="F:DNA-binding transcription repressor activity, RNA polymerase II-specific"/>
    <property type="evidence" value="ECO:0007669"/>
    <property type="project" value="TreeGrafter"/>
</dbReference>
<dbReference type="PROSITE" id="PS51030">
    <property type="entry name" value="NUCLEAR_REC_DBD_2"/>
    <property type="match status" value="1"/>
</dbReference>
<keyword evidence="9 11" id="KW-0675">Receptor</keyword>
<evidence type="ECO:0000313" key="15">
    <source>
        <dbReference type="Proteomes" id="UP000281406"/>
    </source>
</evidence>
<evidence type="ECO:0000259" key="12">
    <source>
        <dbReference type="PROSITE" id="PS51030"/>
    </source>
</evidence>
<comment type="subcellular location">
    <subcellularLocation>
        <location evidence="11">Nucleus</location>
    </subcellularLocation>
</comment>
<proteinExistence type="inferred from homology"/>
<dbReference type="PANTHER" id="PTHR24082">
    <property type="entry name" value="NUCLEAR HORMONE RECEPTOR"/>
    <property type="match status" value="1"/>
</dbReference>
<dbReference type="SUPFAM" id="SSF57716">
    <property type="entry name" value="Glucocorticoid receptor-like (DNA-binding domain)"/>
    <property type="match status" value="1"/>
</dbReference>
<keyword evidence="7" id="KW-0010">Activator</keyword>
<dbReference type="InterPro" id="IPR013088">
    <property type="entry name" value="Znf_NHR/GATA"/>
</dbReference>
<dbReference type="PRINTS" id="PR00047">
    <property type="entry name" value="STROIDFINGER"/>
</dbReference>
<dbReference type="Proteomes" id="UP000281406">
    <property type="component" value="Unassembled WGS sequence"/>
</dbReference>
<dbReference type="EMBL" id="RJVU01049641">
    <property type="protein sequence ID" value="ROL42455.1"/>
    <property type="molecule type" value="Genomic_DNA"/>
</dbReference>
<dbReference type="InterPro" id="IPR003074">
    <property type="entry name" value="1Cnucl_rcpt"/>
</dbReference>
<dbReference type="InterPro" id="IPR001628">
    <property type="entry name" value="Znf_hrmn_rcpt"/>
</dbReference>
<dbReference type="PROSITE" id="PS51843">
    <property type="entry name" value="NR_LBD"/>
    <property type="match status" value="1"/>
</dbReference>
<evidence type="ECO:0000256" key="1">
    <source>
        <dbReference type="ARBA" id="ARBA00008092"/>
    </source>
</evidence>
<dbReference type="GO" id="GO:0045944">
    <property type="term" value="P:positive regulation of transcription by RNA polymerase II"/>
    <property type="evidence" value="ECO:0007669"/>
    <property type="project" value="TreeGrafter"/>
</dbReference>
<dbReference type="CDD" id="cd06965">
    <property type="entry name" value="NR_DBD_Ppar"/>
    <property type="match status" value="1"/>
</dbReference>
<dbReference type="FunFam" id="3.30.50.10:FF:000056">
    <property type="entry name" value="Peroxisome proliferator-activated receptor gamma"/>
    <property type="match status" value="1"/>
</dbReference>
<dbReference type="GO" id="GO:0050728">
    <property type="term" value="P:negative regulation of inflammatory response"/>
    <property type="evidence" value="ECO:0007669"/>
    <property type="project" value="TreeGrafter"/>
</dbReference>
<dbReference type="Pfam" id="PF00104">
    <property type="entry name" value="Hormone_recep"/>
    <property type="match status" value="1"/>
</dbReference>
<keyword evidence="10 11" id="KW-0539">Nucleus</keyword>
<dbReference type="PANTHER" id="PTHR24082:SF488">
    <property type="entry name" value="PEROXISOME PROLIFERATOR-ACTIVATED RECEPTOR GAMMA"/>
    <property type="match status" value="1"/>
</dbReference>
<evidence type="ECO:0000256" key="5">
    <source>
        <dbReference type="ARBA" id="ARBA00023015"/>
    </source>
</evidence>
<evidence type="ECO:0000256" key="7">
    <source>
        <dbReference type="ARBA" id="ARBA00023159"/>
    </source>
</evidence>
<keyword evidence="15" id="KW-1185">Reference proteome</keyword>
<sequence length="568" mass="65257">MVDTQTFAWPVGFGLSALELDELDDSSHSLDMKPFSTLDYTTISGIEYEPSPPQNEMPHMMDLTHMYSYRTQENYRTQESIYRAHESSYTAEDSGYRAHHAQNSIKLEPESPPQFAENSLSLSKAHEDPSASVLNIECRVCGDKASGFHYGVHACEGCKGFFRRTIRLKLVYDHCDLHCRIHKKSRNKCQYCRFQKCLMVGMSHNGSRSQSLEFPRVSSVSERTEAGSGVIQRAIRFGRMPQAEKEKLLAEFSTDMDHMHPESADLRALARHLYESYLKYFPLTKAKARAILSGKTSDNAPVWKYSSPSPCTCLDAFETYTYHGRSSRSQPFVIHDMKSLMEGEHMINCRQMPMQEHRRSDMGIMREVELRFFHSCQSRSAEAVSEVTEFAKSIPGFVNLDLNDQVTLLKYGVIEVLIIMMAPLMNKDGTLISYGHIFMTREFLKSLRKPFCEMMEPKFEFSVKFNMLELDDSDMALFLAVIILSGDRPGLLNVKPIEDLQETVLHSLELQLKTNHPDSLQLFAKVLQKMTDLRQLVTNHVQLIQLMKETEVDWCLHPLLQEIMRDLY</sequence>
<dbReference type="SMART" id="SM00430">
    <property type="entry name" value="HOLI"/>
    <property type="match status" value="1"/>
</dbReference>
<evidence type="ECO:0000256" key="2">
    <source>
        <dbReference type="ARBA" id="ARBA00022723"/>
    </source>
</evidence>
<dbReference type="SUPFAM" id="SSF48508">
    <property type="entry name" value="Nuclear receptor ligand-binding domain"/>
    <property type="match status" value="1"/>
</dbReference>
<keyword evidence="6 11" id="KW-0238">DNA-binding</keyword>
<name>A0A3N0Y8B6_ANAGA</name>
<dbReference type="InterPro" id="IPR022590">
    <property type="entry name" value="PPARgamma_N"/>
</dbReference>
<comment type="similarity">
    <text evidence="1">Belongs to the nuclear hormone receptor family. NR1 subfamily.</text>
</comment>
<evidence type="ECO:0000313" key="14">
    <source>
        <dbReference type="EMBL" id="ROL42455.1"/>
    </source>
</evidence>
<dbReference type="GO" id="GO:0008270">
    <property type="term" value="F:zinc ion binding"/>
    <property type="evidence" value="ECO:0007669"/>
    <property type="project" value="UniProtKB-KW"/>
</dbReference>
<dbReference type="Pfam" id="PF12577">
    <property type="entry name" value="PPARgamma_N"/>
    <property type="match status" value="1"/>
</dbReference>
<dbReference type="PRINTS" id="PR00398">
    <property type="entry name" value="STRDHORMONER"/>
</dbReference>
<dbReference type="SMART" id="SM00399">
    <property type="entry name" value="ZnF_C4"/>
    <property type="match status" value="1"/>
</dbReference>
<keyword evidence="2 11" id="KW-0479">Metal-binding</keyword>
<evidence type="ECO:0000256" key="11">
    <source>
        <dbReference type="RuleBase" id="RU004334"/>
    </source>
</evidence>
<evidence type="ECO:0000256" key="8">
    <source>
        <dbReference type="ARBA" id="ARBA00023163"/>
    </source>
</evidence>
<dbReference type="AlphaFoldDB" id="A0A3N0Y8B6"/>
<dbReference type="PRINTS" id="PR01288">
    <property type="entry name" value="PROXISOMEPAR"/>
</dbReference>
<dbReference type="InterPro" id="IPR050234">
    <property type="entry name" value="Nuclear_hormone_rcpt_NR1"/>
</dbReference>
<dbReference type="Gene3D" id="3.30.50.10">
    <property type="entry name" value="Erythroid Transcription Factor GATA-1, subunit A"/>
    <property type="match status" value="1"/>
</dbReference>
<dbReference type="GO" id="GO:0006631">
    <property type="term" value="P:fatty acid metabolic process"/>
    <property type="evidence" value="ECO:0007669"/>
    <property type="project" value="TreeGrafter"/>
</dbReference>